<keyword evidence="9" id="KW-1185">Reference proteome</keyword>
<dbReference type="InterPro" id="IPR036890">
    <property type="entry name" value="HATPase_C_sf"/>
</dbReference>
<dbReference type="Pfam" id="PF02518">
    <property type="entry name" value="HATPase_c"/>
    <property type="match status" value="1"/>
</dbReference>
<organism evidence="8 9">
    <name type="scientific">Hyalangium rubrum</name>
    <dbReference type="NCBI Taxonomy" id="3103134"/>
    <lineage>
        <taxon>Bacteria</taxon>
        <taxon>Pseudomonadati</taxon>
        <taxon>Myxococcota</taxon>
        <taxon>Myxococcia</taxon>
        <taxon>Myxococcales</taxon>
        <taxon>Cystobacterineae</taxon>
        <taxon>Archangiaceae</taxon>
        <taxon>Hyalangium</taxon>
    </lineage>
</organism>
<dbReference type="PRINTS" id="PR00344">
    <property type="entry name" value="BCTRLSENSOR"/>
</dbReference>
<dbReference type="PANTHER" id="PTHR44936:SF10">
    <property type="entry name" value="SENSOR PROTEIN RSTB"/>
    <property type="match status" value="1"/>
</dbReference>
<evidence type="ECO:0000256" key="2">
    <source>
        <dbReference type="ARBA" id="ARBA00012438"/>
    </source>
</evidence>
<evidence type="ECO:0000313" key="8">
    <source>
        <dbReference type="EMBL" id="MDY7226065.1"/>
    </source>
</evidence>
<name>A0ABU5GY15_9BACT</name>
<dbReference type="InterPro" id="IPR004358">
    <property type="entry name" value="Sig_transdc_His_kin-like_C"/>
</dbReference>
<dbReference type="EC" id="2.7.13.3" evidence="2"/>
<dbReference type="SUPFAM" id="SSF55874">
    <property type="entry name" value="ATPase domain of HSP90 chaperone/DNA topoisomerase II/histidine kinase"/>
    <property type="match status" value="1"/>
</dbReference>
<dbReference type="RefSeq" id="WP_321544786.1">
    <property type="nucleotide sequence ID" value="NZ_JAXIVS010000002.1"/>
</dbReference>
<keyword evidence="6 8" id="KW-0067">ATP-binding</keyword>
<dbReference type="SMART" id="SM00387">
    <property type="entry name" value="HATPase_c"/>
    <property type="match status" value="1"/>
</dbReference>
<dbReference type="PANTHER" id="PTHR44936">
    <property type="entry name" value="SENSOR PROTEIN CREC"/>
    <property type="match status" value="1"/>
</dbReference>
<keyword evidence="3" id="KW-0808">Transferase</keyword>
<keyword evidence="4" id="KW-0547">Nucleotide-binding</keyword>
<dbReference type="InterPro" id="IPR050980">
    <property type="entry name" value="2C_sensor_his_kinase"/>
</dbReference>
<evidence type="ECO:0000256" key="6">
    <source>
        <dbReference type="ARBA" id="ARBA00022840"/>
    </source>
</evidence>
<keyword evidence="5" id="KW-0418">Kinase</keyword>
<evidence type="ECO:0000313" key="9">
    <source>
        <dbReference type="Proteomes" id="UP001291309"/>
    </source>
</evidence>
<evidence type="ECO:0000259" key="7">
    <source>
        <dbReference type="PROSITE" id="PS50109"/>
    </source>
</evidence>
<dbReference type="EMBL" id="JAXIVS010000002">
    <property type="protein sequence ID" value="MDY7226065.1"/>
    <property type="molecule type" value="Genomic_DNA"/>
</dbReference>
<proteinExistence type="predicted"/>
<evidence type="ECO:0000256" key="5">
    <source>
        <dbReference type="ARBA" id="ARBA00022777"/>
    </source>
</evidence>
<dbReference type="Gene3D" id="3.30.565.10">
    <property type="entry name" value="Histidine kinase-like ATPase, C-terminal domain"/>
    <property type="match status" value="1"/>
</dbReference>
<comment type="caution">
    <text evidence="8">The sequence shown here is derived from an EMBL/GenBank/DDBJ whole genome shotgun (WGS) entry which is preliminary data.</text>
</comment>
<dbReference type="InterPro" id="IPR003594">
    <property type="entry name" value="HATPase_dom"/>
</dbReference>
<dbReference type="PROSITE" id="PS50109">
    <property type="entry name" value="HIS_KIN"/>
    <property type="match status" value="1"/>
</dbReference>
<accession>A0ABU5GY15</accession>
<gene>
    <name evidence="8" type="ORF">SYV04_06705</name>
</gene>
<protein>
    <recommendedName>
        <fullName evidence="2">histidine kinase</fullName>
        <ecNumber evidence="2">2.7.13.3</ecNumber>
    </recommendedName>
</protein>
<feature type="domain" description="Histidine kinase" evidence="7">
    <location>
        <begin position="23"/>
        <end position="231"/>
    </location>
</feature>
<dbReference type="Proteomes" id="UP001291309">
    <property type="component" value="Unassembled WGS sequence"/>
</dbReference>
<dbReference type="GO" id="GO:0005524">
    <property type="term" value="F:ATP binding"/>
    <property type="evidence" value="ECO:0007669"/>
    <property type="project" value="UniProtKB-KW"/>
</dbReference>
<evidence type="ECO:0000256" key="3">
    <source>
        <dbReference type="ARBA" id="ARBA00022679"/>
    </source>
</evidence>
<evidence type="ECO:0000256" key="4">
    <source>
        <dbReference type="ARBA" id="ARBA00022741"/>
    </source>
</evidence>
<comment type="catalytic activity">
    <reaction evidence="1">
        <text>ATP + protein L-histidine = ADP + protein N-phospho-L-histidine.</text>
        <dbReference type="EC" id="2.7.13.3"/>
    </reaction>
</comment>
<evidence type="ECO:0000256" key="1">
    <source>
        <dbReference type="ARBA" id="ARBA00000085"/>
    </source>
</evidence>
<dbReference type="InterPro" id="IPR005467">
    <property type="entry name" value="His_kinase_dom"/>
</dbReference>
<sequence length="239" mass="26534">MDEQNPGSEARERAAVAEVVSSVLRHDLRNRFSSIRNASYYLMRQSQKTELWKTDPRMEAFFQLIDRELASAEELLSNRGPLSSRDQRGLMRLREGVERAFGQVRIPATIRVERAWEERSRVEANAEDLALLTRCLLENAVEAMPEGGLLGVRTLQGEGGVSVLEVTDSGPGLNPEQQKKAFEPFMTTKPGHAGLGLCIVQRLALRSGAWVELQQREPQGLRVRVVFPAAEETGVPGGA</sequence>
<reference evidence="8 9" key="1">
    <citation type="submission" date="2023-12" db="EMBL/GenBank/DDBJ databases">
        <title>the genome sequence of Hyalangium sp. s54d21.</title>
        <authorList>
            <person name="Zhang X."/>
        </authorList>
    </citation>
    <scope>NUCLEOTIDE SEQUENCE [LARGE SCALE GENOMIC DNA]</scope>
    <source>
        <strain evidence="9">s54d21</strain>
    </source>
</reference>